<accession>A0A0B7BE64</accession>
<dbReference type="InterPro" id="IPR038672">
    <property type="entry name" value="CpcT/CpeT_sf"/>
</dbReference>
<organism evidence="1">
    <name type="scientific">Arion vulgaris</name>
    <dbReference type="NCBI Taxonomy" id="1028688"/>
    <lineage>
        <taxon>Eukaryota</taxon>
        <taxon>Metazoa</taxon>
        <taxon>Spiralia</taxon>
        <taxon>Lophotrochozoa</taxon>
        <taxon>Mollusca</taxon>
        <taxon>Gastropoda</taxon>
        <taxon>Heterobranchia</taxon>
        <taxon>Euthyneura</taxon>
        <taxon>Panpulmonata</taxon>
        <taxon>Eupulmonata</taxon>
        <taxon>Stylommatophora</taxon>
        <taxon>Helicina</taxon>
        <taxon>Arionoidea</taxon>
        <taxon>Arionidae</taxon>
        <taxon>Arion</taxon>
    </lineage>
</organism>
<evidence type="ECO:0000313" key="2">
    <source>
        <dbReference type="EMBL" id="CEK91577.1"/>
    </source>
</evidence>
<reference evidence="1" key="1">
    <citation type="submission" date="2014-12" db="EMBL/GenBank/DDBJ databases">
        <title>Insight into the proteome of Arion vulgaris.</title>
        <authorList>
            <person name="Aradska J."/>
            <person name="Bulat T."/>
            <person name="Smidak R."/>
            <person name="Sarate P."/>
            <person name="Gangsoo J."/>
            <person name="Sialana F."/>
            <person name="Bilban M."/>
            <person name="Lubec G."/>
        </authorList>
    </citation>
    <scope>NUCLEOTIDE SEQUENCE</scope>
    <source>
        <tissue evidence="1">Skin</tissue>
    </source>
</reference>
<dbReference type="EMBL" id="HACG01044712">
    <property type="protein sequence ID" value="CEK91577.1"/>
    <property type="molecule type" value="Transcribed_RNA"/>
</dbReference>
<gene>
    <name evidence="1" type="primary">ORF183662</name>
    <name evidence="2" type="synonym">ORF183669</name>
</gene>
<proteinExistence type="predicted"/>
<name>A0A0B7BE64_9EUPU</name>
<dbReference type="Gene3D" id="2.40.128.590">
    <property type="entry name" value="CpcT/CpeT domain"/>
    <property type="match status" value="1"/>
</dbReference>
<dbReference type="EMBL" id="HACG01044709">
    <property type="protein sequence ID" value="CEK91574.1"/>
    <property type="molecule type" value="Transcribed_RNA"/>
</dbReference>
<sequence length="226" mass="24669">LPSLFLSCCSTTSDMKSFIINSVLLVALCVLIGHVSGDSALDFQYILNGAYSDVEQVSQDVPDQPKHDDSVLKFVPVSVPILQGRVIFFEQRTNGVLYRRELWHIISNFNNGVEIVVYNFTNSFAADFDLNASIAALTEGDLHGDTDCPASSRELSGGVFVGTKTDCRDSSNGIHPAYDGTAMCNTLIIRVPLDASEATPQGSYVFTRSNDRFPIPNVPDGYQFPC</sequence>
<dbReference type="AlphaFoldDB" id="A0A0B7BE64"/>
<evidence type="ECO:0000313" key="1">
    <source>
        <dbReference type="EMBL" id="CEK91574.1"/>
    </source>
</evidence>
<protein>
    <submittedName>
        <fullName evidence="1">Uncharacterized protein</fullName>
    </submittedName>
</protein>
<feature type="non-terminal residue" evidence="1">
    <location>
        <position position="1"/>
    </location>
</feature>